<dbReference type="AlphaFoldDB" id="A0AAD6HH98"/>
<evidence type="ECO:0000313" key="2">
    <source>
        <dbReference type="EMBL" id="KAJ5716541.1"/>
    </source>
</evidence>
<feature type="signal peptide" evidence="1">
    <location>
        <begin position="1"/>
        <end position="18"/>
    </location>
</feature>
<dbReference type="Proteomes" id="UP001215712">
    <property type="component" value="Unassembled WGS sequence"/>
</dbReference>
<organism evidence="2 3">
    <name type="scientific">Penicillium malachiteum</name>
    <dbReference type="NCBI Taxonomy" id="1324776"/>
    <lineage>
        <taxon>Eukaryota</taxon>
        <taxon>Fungi</taxon>
        <taxon>Dikarya</taxon>
        <taxon>Ascomycota</taxon>
        <taxon>Pezizomycotina</taxon>
        <taxon>Eurotiomycetes</taxon>
        <taxon>Eurotiomycetidae</taxon>
        <taxon>Eurotiales</taxon>
        <taxon>Aspergillaceae</taxon>
        <taxon>Penicillium</taxon>
    </lineage>
</organism>
<reference evidence="2" key="1">
    <citation type="journal article" date="2023" name="IMA Fungus">
        <title>Comparative genomic study of the Penicillium genus elucidates a diverse pangenome and 15 lateral gene transfer events.</title>
        <authorList>
            <person name="Petersen C."/>
            <person name="Sorensen T."/>
            <person name="Nielsen M.R."/>
            <person name="Sondergaard T.E."/>
            <person name="Sorensen J.L."/>
            <person name="Fitzpatrick D.A."/>
            <person name="Frisvad J.C."/>
            <person name="Nielsen K.L."/>
        </authorList>
    </citation>
    <scope>NUCLEOTIDE SEQUENCE</scope>
    <source>
        <strain evidence="2">IBT 17514</strain>
    </source>
</reference>
<protein>
    <submittedName>
        <fullName evidence="2">Uncharacterized protein</fullName>
    </submittedName>
</protein>
<keyword evidence="1" id="KW-0732">Signal</keyword>
<reference evidence="2" key="2">
    <citation type="submission" date="2023-01" db="EMBL/GenBank/DDBJ databases">
        <authorList>
            <person name="Petersen C."/>
        </authorList>
    </citation>
    <scope>NUCLEOTIDE SEQUENCE</scope>
    <source>
        <strain evidence="2">IBT 17514</strain>
    </source>
</reference>
<gene>
    <name evidence="2" type="ORF">N7493_008452</name>
</gene>
<name>A0AAD6HH98_9EURO</name>
<dbReference type="EMBL" id="JAQJAN010000012">
    <property type="protein sequence ID" value="KAJ5716541.1"/>
    <property type="molecule type" value="Genomic_DNA"/>
</dbReference>
<proteinExistence type="predicted"/>
<keyword evidence="3" id="KW-1185">Reference proteome</keyword>
<sequence length="233" mass="24988">MGSRQIFVSFLLLCTAMAFPQETAVQDQAQATAPVTEAAAPGVTAAAVLRCTGGSTVLHTTDCTMGTPMSFCYKKPPPIKCDKGYFPSVWHPDHCMEESTCFPLSAEWITTECSNGGIPYSTKTLFDGTLAGGESTVISAVSCSCAEDQWYSMALRERGPGMDTFCMPYGECPPGMTTSTSTNDYCATATADECANIPAETAYCQCADPTERPIYPDWPGLPAIGCEEWDKKH</sequence>
<evidence type="ECO:0000313" key="3">
    <source>
        <dbReference type="Proteomes" id="UP001215712"/>
    </source>
</evidence>
<feature type="chain" id="PRO_5041993439" evidence="1">
    <location>
        <begin position="19"/>
        <end position="233"/>
    </location>
</feature>
<accession>A0AAD6HH98</accession>
<evidence type="ECO:0000256" key="1">
    <source>
        <dbReference type="SAM" id="SignalP"/>
    </source>
</evidence>
<comment type="caution">
    <text evidence="2">The sequence shown here is derived from an EMBL/GenBank/DDBJ whole genome shotgun (WGS) entry which is preliminary data.</text>
</comment>